<feature type="transmembrane region" description="Helical" evidence="1">
    <location>
        <begin position="29"/>
        <end position="44"/>
    </location>
</feature>
<dbReference type="AlphaFoldDB" id="A0A1G9LE70"/>
<dbReference type="Proteomes" id="UP000198510">
    <property type="component" value="Unassembled WGS sequence"/>
</dbReference>
<feature type="transmembrane region" description="Helical" evidence="1">
    <location>
        <begin position="226"/>
        <end position="244"/>
    </location>
</feature>
<dbReference type="RefSeq" id="WP_089684232.1">
    <property type="nucleotide sequence ID" value="NZ_FNFO01000007.1"/>
</dbReference>
<feature type="transmembrane region" description="Helical" evidence="1">
    <location>
        <begin position="120"/>
        <end position="143"/>
    </location>
</feature>
<keyword evidence="1" id="KW-1133">Transmembrane helix</keyword>
<dbReference type="OrthoDB" id="966190at2"/>
<feature type="transmembrane region" description="Helical" evidence="1">
    <location>
        <begin position="6"/>
        <end position="22"/>
    </location>
</feature>
<keyword evidence="1" id="KW-0472">Membrane</keyword>
<feature type="transmembrane region" description="Helical" evidence="1">
    <location>
        <begin position="180"/>
        <end position="197"/>
    </location>
</feature>
<feature type="transmembrane region" description="Helical" evidence="1">
    <location>
        <begin position="347"/>
        <end position="366"/>
    </location>
</feature>
<keyword evidence="3" id="KW-1185">Reference proteome</keyword>
<name>A0A1G9LE70_9BACT</name>
<protein>
    <submittedName>
        <fullName evidence="2">Oligosaccharide repeat unit polymerase</fullName>
    </submittedName>
</protein>
<organism evidence="2 3">
    <name type="scientific">Catalinimonas alkaloidigena</name>
    <dbReference type="NCBI Taxonomy" id="1075417"/>
    <lineage>
        <taxon>Bacteria</taxon>
        <taxon>Pseudomonadati</taxon>
        <taxon>Bacteroidota</taxon>
        <taxon>Cytophagia</taxon>
        <taxon>Cytophagales</taxon>
        <taxon>Catalimonadaceae</taxon>
        <taxon>Catalinimonas</taxon>
    </lineage>
</organism>
<feature type="transmembrane region" description="Helical" evidence="1">
    <location>
        <begin position="149"/>
        <end position="168"/>
    </location>
</feature>
<feature type="transmembrane region" description="Helical" evidence="1">
    <location>
        <begin position="76"/>
        <end position="94"/>
    </location>
</feature>
<evidence type="ECO:0000256" key="1">
    <source>
        <dbReference type="SAM" id="Phobius"/>
    </source>
</evidence>
<evidence type="ECO:0000313" key="3">
    <source>
        <dbReference type="Proteomes" id="UP000198510"/>
    </source>
</evidence>
<sequence>MPIEVVEFLVTSLLVLSGLYFFRKNDEFLILLALFLLNTGLYRYEVVQSGVVNWVRVAYSTGVDFFTMTDELALEALNLFLLGTAVMMASYAFFRKQLRPLRAVDSEELFKGFIKKKKNLIIGLFVFFLVANSFARGAIRGAIAYGNSYALLFGMAIGGIILLMYLVFKNMTFKRAGLSKLVFGALIVFAATMSYGTSGRFKFLSWAIGIGILVVKDMKPWKKVQLYAAGGFGLIVLFALAGVARMQSVENMTTSEKVSVALDRFSAGEDQNMLDGFMMVLQVYPELLNYHYGTEHLEILARPIPRSLWPDKPVGGYANKLGLNDNMGGATVGISQTIYGSFFGEGGIPGIIIFSILYGWLFARLFRYAERYRSDMRWLIKGMVLASAVPLLRGGDLPGIYAFIGMSFWPVFILIYQYNQHLKKLERRRKRALRQAATTTAPAEVVLS</sequence>
<proteinExistence type="predicted"/>
<dbReference type="EMBL" id="FNFO01000007">
    <property type="protein sequence ID" value="SDL60299.1"/>
    <property type="molecule type" value="Genomic_DNA"/>
</dbReference>
<keyword evidence="1" id="KW-0812">Transmembrane</keyword>
<dbReference type="NCBIfam" id="TIGR04370">
    <property type="entry name" value="glyco_rpt_poly"/>
    <property type="match status" value="1"/>
</dbReference>
<gene>
    <name evidence="2" type="ORF">SAMN05421823_10723</name>
</gene>
<reference evidence="2 3" key="1">
    <citation type="submission" date="2016-10" db="EMBL/GenBank/DDBJ databases">
        <authorList>
            <person name="de Groot N.N."/>
        </authorList>
    </citation>
    <scope>NUCLEOTIDE SEQUENCE [LARGE SCALE GENOMIC DNA]</scope>
    <source>
        <strain evidence="2 3">DSM 25186</strain>
    </source>
</reference>
<feature type="transmembrane region" description="Helical" evidence="1">
    <location>
        <begin position="400"/>
        <end position="419"/>
    </location>
</feature>
<evidence type="ECO:0000313" key="2">
    <source>
        <dbReference type="EMBL" id="SDL60299.1"/>
    </source>
</evidence>
<accession>A0A1G9LE70</accession>
<dbReference type="STRING" id="1075417.SAMN05421823_10723"/>